<protein>
    <submittedName>
        <fullName evidence="1">Uncharacterized protein</fullName>
    </submittedName>
</protein>
<accession>A0AA39TQ37</accession>
<dbReference type="EMBL" id="JAUEPR010000083">
    <property type="protein sequence ID" value="KAK0466557.1"/>
    <property type="molecule type" value="Genomic_DNA"/>
</dbReference>
<comment type="caution">
    <text evidence="1">The sequence shown here is derived from an EMBL/GenBank/DDBJ whole genome shotgun (WGS) entry which is preliminary data.</text>
</comment>
<dbReference type="AlphaFoldDB" id="A0AA39TQ37"/>
<name>A0AA39TQ37_9AGAR</name>
<evidence type="ECO:0000313" key="1">
    <source>
        <dbReference type="EMBL" id="KAK0466557.1"/>
    </source>
</evidence>
<feature type="non-terminal residue" evidence="1">
    <location>
        <position position="1"/>
    </location>
</feature>
<sequence>LSHYEEYTIKSLRRLEKSWRTFYQEKGIFVELGIGDHSNIPKIHTISHYA</sequence>
<gene>
    <name evidence="1" type="ORF">IW261DRAFT_1346604</name>
</gene>
<reference evidence="1" key="1">
    <citation type="submission" date="2023-06" db="EMBL/GenBank/DDBJ databases">
        <authorList>
            <consortium name="Lawrence Berkeley National Laboratory"/>
            <person name="Ahrendt S."/>
            <person name="Sahu N."/>
            <person name="Indic B."/>
            <person name="Wong-Bajracharya J."/>
            <person name="Merenyi Z."/>
            <person name="Ke H.-M."/>
            <person name="Monk M."/>
            <person name="Kocsube S."/>
            <person name="Drula E."/>
            <person name="Lipzen A."/>
            <person name="Balint B."/>
            <person name="Henrissat B."/>
            <person name="Andreopoulos B."/>
            <person name="Martin F.M."/>
            <person name="Harder C.B."/>
            <person name="Rigling D."/>
            <person name="Ford K.L."/>
            <person name="Foster G.D."/>
            <person name="Pangilinan J."/>
            <person name="Papanicolaou A."/>
            <person name="Barry K."/>
            <person name="LaButti K."/>
            <person name="Viragh M."/>
            <person name="Koriabine M."/>
            <person name="Yan M."/>
            <person name="Riley R."/>
            <person name="Champramary S."/>
            <person name="Plett K.L."/>
            <person name="Tsai I.J."/>
            <person name="Slot J."/>
            <person name="Sipos G."/>
            <person name="Plett J."/>
            <person name="Nagy L.G."/>
            <person name="Grigoriev I.V."/>
        </authorList>
    </citation>
    <scope>NUCLEOTIDE SEQUENCE</scope>
    <source>
        <strain evidence="1">ICMP 16352</strain>
    </source>
</reference>
<evidence type="ECO:0000313" key="2">
    <source>
        <dbReference type="Proteomes" id="UP001175227"/>
    </source>
</evidence>
<keyword evidence="2" id="KW-1185">Reference proteome</keyword>
<proteinExistence type="predicted"/>
<dbReference type="Proteomes" id="UP001175227">
    <property type="component" value="Unassembled WGS sequence"/>
</dbReference>
<organism evidence="1 2">
    <name type="scientific">Armillaria novae-zelandiae</name>
    <dbReference type="NCBI Taxonomy" id="153914"/>
    <lineage>
        <taxon>Eukaryota</taxon>
        <taxon>Fungi</taxon>
        <taxon>Dikarya</taxon>
        <taxon>Basidiomycota</taxon>
        <taxon>Agaricomycotina</taxon>
        <taxon>Agaricomycetes</taxon>
        <taxon>Agaricomycetidae</taxon>
        <taxon>Agaricales</taxon>
        <taxon>Marasmiineae</taxon>
        <taxon>Physalacriaceae</taxon>
        <taxon>Armillaria</taxon>
    </lineage>
</organism>